<reference evidence="4 5" key="1">
    <citation type="journal article" date="2016" name="DNA Res.">
        <title>Genome sequence of Aspergillus luchuensis NBRC 4314.</title>
        <authorList>
            <person name="Yamada O."/>
            <person name="Machida M."/>
            <person name="Hosoyama A."/>
            <person name="Goto M."/>
            <person name="Takahashi T."/>
            <person name="Futagami T."/>
            <person name="Yamagata Y."/>
            <person name="Takeuchi M."/>
            <person name="Kobayashi T."/>
            <person name="Koike H."/>
            <person name="Abe K."/>
            <person name="Asai K."/>
            <person name="Arita M."/>
            <person name="Fujita N."/>
            <person name="Fukuda K."/>
            <person name="Higa K."/>
            <person name="Horikawa H."/>
            <person name="Ishikawa T."/>
            <person name="Jinno K."/>
            <person name="Kato Y."/>
            <person name="Kirimura K."/>
            <person name="Mizutani O."/>
            <person name="Nakasone K."/>
            <person name="Sano M."/>
            <person name="Shiraishi Y."/>
            <person name="Tsukahara M."/>
            <person name="Gomi K."/>
        </authorList>
    </citation>
    <scope>NUCLEOTIDE SEQUENCE [LARGE SCALE GENOMIC DNA]</scope>
    <source>
        <strain evidence="4 5">RIB 2604</strain>
    </source>
</reference>
<organism evidence="4 5">
    <name type="scientific">Aspergillus kawachii</name>
    <name type="common">White koji mold</name>
    <name type="synonym">Aspergillus awamori var. kawachi</name>
    <dbReference type="NCBI Taxonomy" id="1069201"/>
    <lineage>
        <taxon>Eukaryota</taxon>
        <taxon>Fungi</taxon>
        <taxon>Dikarya</taxon>
        <taxon>Ascomycota</taxon>
        <taxon>Pezizomycotina</taxon>
        <taxon>Eurotiomycetes</taxon>
        <taxon>Eurotiomycetidae</taxon>
        <taxon>Eurotiales</taxon>
        <taxon>Aspergillaceae</taxon>
        <taxon>Aspergillus</taxon>
        <taxon>Aspergillus subgen. Circumdati</taxon>
    </lineage>
</organism>
<feature type="region of interest" description="Disordered" evidence="1">
    <location>
        <begin position="154"/>
        <end position="188"/>
    </location>
</feature>
<keyword evidence="3" id="KW-0732">Signal</keyword>
<feature type="region of interest" description="Disordered" evidence="1">
    <location>
        <begin position="436"/>
        <end position="484"/>
    </location>
</feature>
<evidence type="ECO:0000313" key="5">
    <source>
        <dbReference type="Proteomes" id="UP000075230"/>
    </source>
</evidence>
<dbReference type="EMBL" id="BCWF01000025">
    <property type="protein sequence ID" value="GAT28370.1"/>
    <property type="molecule type" value="Genomic_DNA"/>
</dbReference>
<comment type="caution">
    <text evidence="4">The sequence shown here is derived from an EMBL/GenBank/DDBJ whole genome shotgun (WGS) entry which is preliminary data.</text>
</comment>
<dbReference type="VEuPathDB" id="FungiDB:ASPFODRAFT_31295"/>
<evidence type="ECO:0000256" key="2">
    <source>
        <dbReference type="SAM" id="Phobius"/>
    </source>
</evidence>
<evidence type="ECO:0000256" key="3">
    <source>
        <dbReference type="SAM" id="SignalP"/>
    </source>
</evidence>
<evidence type="ECO:0000256" key="1">
    <source>
        <dbReference type="SAM" id="MobiDB-lite"/>
    </source>
</evidence>
<keyword evidence="2" id="KW-1133">Transmembrane helix</keyword>
<sequence length="484" mass="54118">MYCQQHLFALFYAVLGAISNITQDGPLPTPYRAVGDDHQVSCSDSLFGASRFVAISPTKGPEGPGCAVSLTCPGVWEIMKRGHRENGNTVGGSHPPNAVEPTFKLTLAITNVGDRSTGMHHCGSALEQLIPENRGDGLQHSIASVRSLAPLQHKAASQEHRTRRWSRQEMPPNKTDTSRVKEAPPSNPLTQGYHGILKYIISKMENGKSRRKRTDASSDISPNIGVSQYYVQRDLYSLGGPTCEDTICEGSDWRTICMSDQIPDNKRDQCIMCYPRKHMALIHGYCQEQKYRELDIFYKICALLGASILAATLLYLLREIYRRLRMRYQYLQDICHRSQLSGSTTTKTGLSSMHPIGALASLFPGVSKAWNDPQRLYNGAVDGANTPTGNDTVIRQKFRRFGPFMKDHRRRVQDIFDLEDYQNGPELGTRVPVLPRARNASIRRHAVRSNSRTNSQSNENTGQDLKVAEGNLSRRATSQQSYFN</sequence>
<gene>
    <name evidence="4" type="ORF">RIB2604_02600100</name>
</gene>
<accession>A0A146FRD0</accession>
<dbReference type="AlphaFoldDB" id="A0A146FRD0"/>
<protein>
    <submittedName>
        <fullName evidence="4">Similar to An08g04050</fullName>
    </submittedName>
</protein>
<feature type="signal peptide" evidence="3">
    <location>
        <begin position="1"/>
        <end position="24"/>
    </location>
</feature>
<keyword evidence="2" id="KW-0472">Membrane</keyword>
<reference evidence="5" key="2">
    <citation type="submission" date="2016-02" db="EMBL/GenBank/DDBJ databases">
        <title>Genome sequencing of Aspergillus luchuensis NBRC 4314.</title>
        <authorList>
            <person name="Yamada O."/>
        </authorList>
    </citation>
    <scope>NUCLEOTIDE SEQUENCE [LARGE SCALE GENOMIC DNA]</scope>
    <source>
        <strain evidence="5">RIB 2604</strain>
    </source>
</reference>
<feature type="transmembrane region" description="Helical" evidence="2">
    <location>
        <begin position="296"/>
        <end position="317"/>
    </location>
</feature>
<name>A0A146FRD0_ASPKA</name>
<evidence type="ECO:0000313" key="4">
    <source>
        <dbReference type="EMBL" id="GAT28370.1"/>
    </source>
</evidence>
<feature type="compositionally biased region" description="Polar residues" evidence="1">
    <location>
        <begin position="474"/>
        <end position="484"/>
    </location>
</feature>
<keyword evidence="2" id="KW-0812">Transmembrane</keyword>
<feature type="chain" id="PRO_5007524051" evidence="3">
    <location>
        <begin position="25"/>
        <end position="484"/>
    </location>
</feature>
<proteinExistence type="predicted"/>
<feature type="compositionally biased region" description="Polar residues" evidence="1">
    <location>
        <begin position="448"/>
        <end position="463"/>
    </location>
</feature>
<dbReference type="Proteomes" id="UP000075230">
    <property type="component" value="Unassembled WGS sequence"/>
</dbReference>